<evidence type="ECO:0000256" key="2">
    <source>
        <dbReference type="ARBA" id="ARBA00023015"/>
    </source>
</evidence>
<accession>A0A9Q3GY76</accession>
<keyword evidence="2" id="KW-0805">Transcription regulation</keyword>
<comment type="caution">
    <text evidence="8">The sequence shown here is derived from an EMBL/GenBank/DDBJ whole genome shotgun (WGS) entry which is preliminary data.</text>
</comment>
<feature type="chain" id="PRO_5040342392" description="Velvet domain-containing protein" evidence="6">
    <location>
        <begin position="30"/>
        <end position="322"/>
    </location>
</feature>
<keyword evidence="3" id="KW-0804">Transcription</keyword>
<dbReference type="Pfam" id="PF11754">
    <property type="entry name" value="Velvet"/>
    <property type="match status" value="1"/>
</dbReference>
<gene>
    <name evidence="8" type="ORF">O181_023642</name>
</gene>
<dbReference type="PANTHER" id="PTHR33572:SF3">
    <property type="entry name" value="VELVET COMPLEX SUBUNIT B"/>
    <property type="match status" value="1"/>
</dbReference>
<protein>
    <recommendedName>
        <fullName evidence="7">Velvet domain-containing protein</fullName>
    </recommendedName>
</protein>
<feature type="signal peptide" evidence="6">
    <location>
        <begin position="1"/>
        <end position="29"/>
    </location>
</feature>
<dbReference type="PROSITE" id="PS51821">
    <property type="entry name" value="VELVET"/>
    <property type="match status" value="1"/>
</dbReference>
<proteinExistence type="predicted"/>
<dbReference type="OrthoDB" id="1746739at2759"/>
<evidence type="ECO:0000256" key="3">
    <source>
        <dbReference type="ARBA" id="ARBA00023163"/>
    </source>
</evidence>
<evidence type="ECO:0000256" key="4">
    <source>
        <dbReference type="ARBA" id="ARBA00023242"/>
    </source>
</evidence>
<dbReference type="InterPro" id="IPR021740">
    <property type="entry name" value="Velvet"/>
</dbReference>
<dbReference type="PANTHER" id="PTHR33572">
    <property type="entry name" value="SPORE DEVELOPMENT REGULATOR VOSA"/>
    <property type="match status" value="1"/>
</dbReference>
<evidence type="ECO:0000313" key="8">
    <source>
        <dbReference type="EMBL" id="MBW0483927.1"/>
    </source>
</evidence>
<feature type="region of interest" description="Disordered" evidence="5">
    <location>
        <begin position="155"/>
        <end position="176"/>
    </location>
</feature>
<keyword evidence="6" id="KW-0732">Signal</keyword>
<feature type="domain" description="Velvet" evidence="7">
    <location>
        <begin position="64"/>
        <end position="303"/>
    </location>
</feature>
<dbReference type="Gene3D" id="2.60.40.3960">
    <property type="entry name" value="Velvet domain"/>
    <property type="match status" value="1"/>
</dbReference>
<dbReference type="InterPro" id="IPR037525">
    <property type="entry name" value="Velvet_dom"/>
</dbReference>
<feature type="compositionally biased region" description="Polar residues" evidence="5">
    <location>
        <begin position="164"/>
        <end position="176"/>
    </location>
</feature>
<name>A0A9Q3GY76_9BASI</name>
<dbReference type="EMBL" id="AVOT02007437">
    <property type="protein sequence ID" value="MBW0483927.1"/>
    <property type="molecule type" value="Genomic_DNA"/>
</dbReference>
<evidence type="ECO:0000256" key="5">
    <source>
        <dbReference type="SAM" id="MobiDB-lite"/>
    </source>
</evidence>
<dbReference type="AlphaFoldDB" id="A0A9Q3GY76"/>
<dbReference type="Proteomes" id="UP000765509">
    <property type="component" value="Unassembled WGS sequence"/>
</dbReference>
<evidence type="ECO:0000259" key="7">
    <source>
        <dbReference type="PROSITE" id="PS51821"/>
    </source>
</evidence>
<reference evidence="8" key="1">
    <citation type="submission" date="2021-03" db="EMBL/GenBank/DDBJ databases">
        <title>Draft genome sequence of rust myrtle Austropuccinia psidii MF-1, a brazilian biotype.</title>
        <authorList>
            <person name="Quecine M.C."/>
            <person name="Pachon D.M.R."/>
            <person name="Bonatelli M.L."/>
            <person name="Correr F.H."/>
            <person name="Franceschini L.M."/>
            <person name="Leite T.F."/>
            <person name="Margarido G.R.A."/>
            <person name="Almeida C.A."/>
            <person name="Ferrarezi J.A."/>
            <person name="Labate C.A."/>
        </authorList>
    </citation>
    <scope>NUCLEOTIDE SEQUENCE</scope>
    <source>
        <strain evidence="8">MF-1</strain>
    </source>
</reference>
<organism evidence="8 9">
    <name type="scientific">Austropuccinia psidii MF-1</name>
    <dbReference type="NCBI Taxonomy" id="1389203"/>
    <lineage>
        <taxon>Eukaryota</taxon>
        <taxon>Fungi</taxon>
        <taxon>Dikarya</taxon>
        <taxon>Basidiomycota</taxon>
        <taxon>Pucciniomycotina</taxon>
        <taxon>Pucciniomycetes</taxon>
        <taxon>Pucciniales</taxon>
        <taxon>Sphaerophragmiaceae</taxon>
        <taxon>Austropuccinia</taxon>
    </lineage>
</organism>
<evidence type="ECO:0000256" key="6">
    <source>
        <dbReference type="SAM" id="SignalP"/>
    </source>
</evidence>
<dbReference type="InterPro" id="IPR038491">
    <property type="entry name" value="Velvet_dom_sf"/>
</dbReference>
<dbReference type="GO" id="GO:0005634">
    <property type="term" value="C:nucleus"/>
    <property type="evidence" value="ECO:0007669"/>
    <property type="project" value="UniProtKB-SubCell"/>
</dbReference>
<evidence type="ECO:0000256" key="1">
    <source>
        <dbReference type="ARBA" id="ARBA00004123"/>
    </source>
</evidence>
<keyword evidence="9" id="KW-1185">Reference proteome</keyword>
<keyword evidence="4" id="KW-0539">Nucleus</keyword>
<evidence type="ECO:0000313" key="9">
    <source>
        <dbReference type="Proteomes" id="UP000765509"/>
    </source>
</evidence>
<comment type="subcellular location">
    <subcellularLocation>
        <location evidence="1">Nucleus</location>
    </subcellularLocation>
</comment>
<sequence>MNTWEVLGVHYTLGLLILATLGLQHLSAALHPGALLTNEGPSTPYYTYNTPLNFEHWMAGPSTSRSRSYHLRILQQPVRARMCGFGDRDRRLLTPPVIVELLVRDSQTGRPIDPDDVDTKFFVLNADLWDSTCTQEANIVMHPVFFNSDTKPSFASSSTHTSSNQEGPATSSQSSYRHMVGTSSDRYASAPHSYAPPTSEIAYTRNLIGALAQSALKLKGMDNRPGIFFIFHDISIRTEGVFCFRFVFLSLENGLRTTESTNVLASIFTEPFQVFSAKKFPGMLGPTELTRHFAAQRVRIPTRTRKYKDEGAEGTDEEVEGE</sequence>